<protein>
    <recommendedName>
        <fullName evidence="3">DUF155 domain-containing protein</fullName>
    </recommendedName>
</protein>
<feature type="region of interest" description="Disordered" evidence="2">
    <location>
        <begin position="226"/>
        <end position="246"/>
    </location>
</feature>
<name>A0A7S0UN55_9CHLO</name>
<dbReference type="InterPro" id="IPR003734">
    <property type="entry name" value="DUF155"/>
</dbReference>
<evidence type="ECO:0000256" key="1">
    <source>
        <dbReference type="ARBA" id="ARBA00008306"/>
    </source>
</evidence>
<dbReference type="AlphaFoldDB" id="A0A7S0UN55"/>
<reference evidence="4" key="1">
    <citation type="submission" date="2021-01" db="EMBL/GenBank/DDBJ databases">
        <authorList>
            <person name="Corre E."/>
            <person name="Pelletier E."/>
            <person name="Niang G."/>
            <person name="Scheremetjew M."/>
            <person name="Finn R."/>
            <person name="Kale V."/>
            <person name="Holt S."/>
            <person name="Cochrane G."/>
            <person name="Meng A."/>
            <person name="Brown T."/>
            <person name="Cohen L."/>
        </authorList>
    </citation>
    <scope>NUCLEOTIDE SEQUENCE</scope>
    <source>
        <strain evidence="4">SAG 63-3</strain>
    </source>
</reference>
<evidence type="ECO:0000313" key="4">
    <source>
        <dbReference type="EMBL" id="CAD8763970.1"/>
    </source>
</evidence>
<dbReference type="Pfam" id="PF02582">
    <property type="entry name" value="DUF155"/>
    <property type="match status" value="1"/>
</dbReference>
<gene>
    <name evidence="4" type="ORF">PPAR00522_LOCUS354</name>
</gene>
<dbReference type="PANTHER" id="PTHR16255">
    <property type="entry name" value="REQUIRED FOR MEIOTIC NUCLEAR DIVISION PROTEIN 1 HOMOLOG"/>
    <property type="match status" value="1"/>
</dbReference>
<dbReference type="InterPro" id="IPR051624">
    <property type="entry name" value="RMD1/Sad1-interacting"/>
</dbReference>
<accession>A0A7S0UN55</accession>
<feature type="domain" description="DUF155" evidence="3">
    <location>
        <begin position="197"/>
        <end position="415"/>
    </location>
</feature>
<sequence>MYFKLSSSIVSVVSKSFSSTLGESLAHSQQLKHSFRLLSSSSISLCDAPLTSAASETASNVRNQTLDTTACASTLSRRAFGDSPKSLSKLGLSIEQQNGLKSIEDVFPVPSDNSQHSIRVKGYFLGDDFINDSRPSATTTSGVLSNGIGSVLSQRIPGCNVALEHEDHSVLIINHPPTPSSDASGSSSLLPTRSVAFVFHFGSVVFLSARPDLEEFWLRSLMNRPSSSSPAPLATSTSSAPSHPLSSLTSPTFSPLSSSATPISFVLDSENAFNVIISPNSASFFEKEDDQYVAQGLDASAMELLARGVAQSMALNFYTSKADALLIALREVLRAAKNGNATPSLFSRIFQRNTKTLRSASLMNLLCDSSLLYVNVIDQLGLLDTSKTAWKSDQYDAVWSQVQEDFELQPRLEKLQKKIVPIQELSQFLLDSKKGQTSEDYELIIIGLILIEVLLALSHTTTAEVLLGKVGNTVAEILG</sequence>
<organism evidence="4">
    <name type="scientific">Polytomella parva</name>
    <dbReference type="NCBI Taxonomy" id="51329"/>
    <lineage>
        <taxon>Eukaryota</taxon>
        <taxon>Viridiplantae</taxon>
        <taxon>Chlorophyta</taxon>
        <taxon>core chlorophytes</taxon>
        <taxon>Chlorophyceae</taxon>
        <taxon>CS clade</taxon>
        <taxon>Chlamydomonadales</taxon>
        <taxon>Chlamydomonadaceae</taxon>
        <taxon>Polytomella</taxon>
    </lineage>
</organism>
<evidence type="ECO:0000256" key="2">
    <source>
        <dbReference type="SAM" id="MobiDB-lite"/>
    </source>
</evidence>
<dbReference type="PANTHER" id="PTHR16255:SF6">
    <property type="entry name" value="PROTEIN RETARDED ROOT GROWTH-LIKE"/>
    <property type="match status" value="1"/>
</dbReference>
<evidence type="ECO:0000259" key="3">
    <source>
        <dbReference type="Pfam" id="PF02582"/>
    </source>
</evidence>
<proteinExistence type="inferred from homology"/>
<dbReference type="GO" id="GO:0005739">
    <property type="term" value="C:mitochondrion"/>
    <property type="evidence" value="ECO:0007669"/>
    <property type="project" value="UniProtKB-ARBA"/>
</dbReference>
<comment type="similarity">
    <text evidence="1">Belongs to the RMD1/sif2 family.</text>
</comment>
<dbReference type="EMBL" id="HBFM01000690">
    <property type="protein sequence ID" value="CAD8763970.1"/>
    <property type="molecule type" value="Transcribed_RNA"/>
</dbReference>